<dbReference type="GeneID" id="85015231"/>
<evidence type="ECO:0000313" key="3">
    <source>
        <dbReference type="Proteomes" id="UP000522163"/>
    </source>
</evidence>
<gene>
    <name evidence="2" type="ORF">HNQ46_001696</name>
</gene>
<keyword evidence="1" id="KW-1277">Toxin-antitoxin system</keyword>
<reference evidence="2 3" key="1">
    <citation type="submission" date="2020-08" db="EMBL/GenBank/DDBJ databases">
        <title>Genomic Encyclopedia of Type Strains, Phase IV (KMG-IV): sequencing the most valuable type-strain genomes for metagenomic binning, comparative biology and taxonomic classification.</title>
        <authorList>
            <person name="Goeker M."/>
        </authorList>
    </citation>
    <scope>NUCLEOTIDE SEQUENCE [LARGE SCALE GENOMIC DNA]</scope>
    <source>
        <strain evidence="2 3">DSM 17245</strain>
    </source>
</reference>
<dbReference type="InterPro" id="IPR007712">
    <property type="entry name" value="RelE/ParE_toxin"/>
</dbReference>
<name>A0A7W9W189_9FIRM</name>
<dbReference type="Pfam" id="PF05016">
    <property type="entry name" value="ParE_toxin"/>
    <property type="match status" value="1"/>
</dbReference>
<evidence type="ECO:0000256" key="1">
    <source>
        <dbReference type="ARBA" id="ARBA00022649"/>
    </source>
</evidence>
<dbReference type="EMBL" id="JACHHH010000008">
    <property type="protein sequence ID" value="MBB6041706.1"/>
    <property type="molecule type" value="Genomic_DNA"/>
</dbReference>
<dbReference type="Proteomes" id="UP000522163">
    <property type="component" value="Unassembled WGS sequence"/>
</dbReference>
<protein>
    <submittedName>
        <fullName evidence="2">Toxin ParE1/3/4</fullName>
    </submittedName>
</protein>
<dbReference type="AlphaFoldDB" id="A0A7W9W189"/>
<proteinExistence type="predicted"/>
<dbReference type="Gene3D" id="3.30.2310.20">
    <property type="entry name" value="RelE-like"/>
    <property type="match status" value="1"/>
</dbReference>
<evidence type="ECO:0000313" key="2">
    <source>
        <dbReference type="EMBL" id="MBB6041706.1"/>
    </source>
</evidence>
<dbReference type="RefSeq" id="WP_183684283.1">
    <property type="nucleotide sequence ID" value="NZ_CAUVGH010000029.1"/>
</dbReference>
<dbReference type="InterPro" id="IPR035093">
    <property type="entry name" value="RelE/ParE_toxin_dom_sf"/>
</dbReference>
<accession>A0A7W9W189</accession>
<comment type="caution">
    <text evidence="2">The sequence shown here is derived from an EMBL/GenBank/DDBJ whole genome shotgun (WGS) entry which is preliminary data.</text>
</comment>
<sequence length="109" mass="13063">MDSFEIIMTPDATKDLLELKDYISDNLLAPDTALFYIESIRKKINTLSQMPDRVKPVEIEPWKSIGIRKIMAKNFYIYYRINQKDKQVYILNILYNRRDQLRQLATKFK</sequence>
<organism evidence="2 3">
    <name type="scientific">Oribacterium sinus</name>
    <dbReference type="NCBI Taxonomy" id="237576"/>
    <lineage>
        <taxon>Bacteria</taxon>
        <taxon>Bacillati</taxon>
        <taxon>Bacillota</taxon>
        <taxon>Clostridia</taxon>
        <taxon>Lachnospirales</taxon>
        <taxon>Lachnospiraceae</taxon>
        <taxon>Oribacterium</taxon>
    </lineage>
</organism>